<feature type="compositionally biased region" description="Low complexity" evidence="3">
    <location>
        <begin position="80"/>
        <end position="96"/>
    </location>
</feature>
<dbReference type="CDD" id="cd18797">
    <property type="entry name" value="SF2_C_Hrq"/>
    <property type="match status" value="1"/>
</dbReference>
<sequence length="1998" mass="215630">MQIDCKLLTGVVHTIAAEQDETVSTVRQRLAQRVGGTVAFKLMQQGQILPDDMALSFLTLQPGTFLVALEVKRKQKTKPAKSASSRPSGSASAMVSQKLQSSGPAIRPSASQPPTQDATSQQPGGRHQARPTEDNAGPSDGLHAVKQNPRRVSSAPPALSPDKTLTSQASRLQGRPPLAQMEPDGARSSGGEGSDTQYTLLPGYISRPNASPYKKRRIHSPPEPSQAAGGFARSASTPEPAASRPPFARDQPPSAPGQLPSWRSPVRPAITPRASVWKVDKGAANDAEQPAPAKVVTHQYASRLLDDLGSELQAASALQQSQADHSSAPTHQRAKRQLMQAQHSSKPRIAPARDKKPWDPGRPISACNPSSQQVLSANAEAEAGLQLDIPLPAGMSGADAMQLLTGSQYSAVASTSEGDDSSAAEGPQAEDALGADRGRGRRGRGSRARGQGRAARASRKRPAGSPASEFHGTGMVGVTRKLLQGAPLRLTEREREVLSLLPLPPCLQRLELIFDALTRDFAFLLDQHLQARWKMVEAMLRQHTQSADVQQEDLRVMAELCPEVVILRSPAELLSPVRSAAQARLSRTQPSGLEPGDPKQPAVPDDSALLPHDEDANSANPMDEGEEPSTPRAVLRGPLDVNTANPMEVCTDGGGTVLAGENDPFLVEIVDPGRRSGPQASLLEQGVAMGSEGRVGTEAGMDAATLGSKVPGGLSKLAKRTEKGLENARNRRNTAFRHGLLRALFHLHAAFLAGLPEGHTVQTGPGALLAHSQSEAASSPETKAQAAAAAAGATRGRKSKRKQPDEAASDEPHEHPPAAGGIPETRQSADWDIIKERSWHPDFDVTSIALKQVQTASGEARGQAAATNLSSQGNGEQRGQPRPPVLFKKHEPCRDTTKMDVMAFMDHLKGLDWYSGQAEHVEVLAARQARFGIPKQPLPPQVQAALAAKGISQLFSHQVEAINAVTEGRHVVVCTSTASGKSLCYNLPILAALASNPRACAIYMFPTKALAQDQLQILRHLCHLTFGDSAPHVDVYDGDTPQADRGEIRDRAQLLITNPDMLHLSILPVHRSFSRLLSSLKYIVVDEGHAYKGVFGCHTALVLRRLSRVCERCYSCWPRFVMTSATVANPQQHAQELLGVKSVDVVSLDGSPHSTKYFTLWNPPLTAPKAKPPKAGSKRINMSRTQARAKGRYVSKCRRRLQQEAARCALREATQERSRGTHLGGDAMEGAEEEAWMAAVRLGNRRRAALEGADQDGRKSPPRYLPAGESPFGTGNEETPSTFQAPRFGRHGLVSNPEDLPAWRAACQGNAAAAVEGAAFSRQGAEQHKVKEIQHEHGYSSRRLIQKVGSNFTKAAATGSKQQPAQVSKQPVQPIVQSSPPALDPSRPLCSGTASAGVDDGVADDEPPDDAPMDDGGTEAIQQRLPGGGNWKARFGAAGTREDERRNSPIVELSLLLTECIQHGLKTLAFCKTRKLCELVTAYTRETLKATAPHLAHSISVYRAGYSPTERREIERALFNGELSAVAATNALELGVDVGSLDVTLHLGFPGSVASLWQQAGRAGRREQPSLSIYIAFDGPLDQYFMRYPDKLFGRPIENAMVDSRNATLLEQHLTCAAAEAPVIFQEDRRWFGDSVQDICIGLMNAGLLARHPQATMAHGLHYCGHHDNPAKLISLRAIDPERYAILNEENNEVIEEIEESNAFYEVYDGAVYMFQGRTYLCKKLDLDSKVATVRPADLKYYTKVRDMTDIHVVGGRLAFPARVGHEQYAQTTAACAEALVTVRWLGFHRIWQGSGEAFDHVDLFLPDVQFPTQAAYIRVPRIARRKVHEAGLPFRDGLHAASHAMLNVIPLFMLCGSTDMGAECDNPYDTRYRPERLLVYDKHPGGIGLAAQACPLFGPLMQRALEVIKDCKCISDSGCPACIQHTDCGEYNAVLSKQAGIIVLECVLAAEEEHRGRLSLQAGGEQELTLEAGIDLVRQMGGNTDEAMNNAAALLGR</sequence>
<keyword evidence="1" id="KW-0547">Nucleotide-binding</keyword>
<feature type="compositionally biased region" description="Low complexity" evidence="3">
    <location>
        <begin position="776"/>
        <end position="794"/>
    </location>
</feature>
<feature type="region of interest" description="Disordered" evidence="3">
    <location>
        <begin position="1250"/>
        <end position="1279"/>
    </location>
</feature>
<dbReference type="Pfam" id="PF09369">
    <property type="entry name" value="MZB"/>
    <property type="match status" value="1"/>
</dbReference>
<gene>
    <name evidence="7" type="ORF">WJX74_010324</name>
</gene>
<dbReference type="GO" id="GO:0005524">
    <property type="term" value="F:ATP binding"/>
    <property type="evidence" value="ECO:0007669"/>
    <property type="project" value="UniProtKB-KW"/>
</dbReference>
<dbReference type="GO" id="GO:0003676">
    <property type="term" value="F:nucleic acid binding"/>
    <property type="evidence" value="ECO:0007669"/>
    <property type="project" value="InterPro"/>
</dbReference>
<dbReference type="SUPFAM" id="SSF52540">
    <property type="entry name" value="P-loop containing nucleoside triphosphate hydrolases"/>
    <property type="match status" value="1"/>
</dbReference>
<evidence type="ECO:0000256" key="1">
    <source>
        <dbReference type="ARBA" id="ARBA00022741"/>
    </source>
</evidence>
<dbReference type="GO" id="GO:0006289">
    <property type="term" value="P:nucleotide-excision repair"/>
    <property type="evidence" value="ECO:0007669"/>
    <property type="project" value="TreeGrafter"/>
</dbReference>
<evidence type="ECO:0000313" key="7">
    <source>
        <dbReference type="EMBL" id="KAK9840468.1"/>
    </source>
</evidence>
<dbReference type="InterPro" id="IPR018973">
    <property type="entry name" value="MZB"/>
</dbReference>
<dbReference type="Proteomes" id="UP001438707">
    <property type="component" value="Unassembled WGS sequence"/>
</dbReference>
<feature type="compositionally biased region" description="Low complexity" evidence="3">
    <location>
        <begin position="314"/>
        <end position="328"/>
    </location>
</feature>
<feature type="domain" description="Helicase ATP-binding" evidence="5">
    <location>
        <begin position="962"/>
        <end position="1145"/>
    </location>
</feature>
<dbReference type="InterPro" id="IPR011545">
    <property type="entry name" value="DEAD/DEAH_box_helicase_dom"/>
</dbReference>
<keyword evidence="8" id="KW-1185">Reference proteome</keyword>
<dbReference type="SMART" id="SM00487">
    <property type="entry name" value="DEXDc"/>
    <property type="match status" value="1"/>
</dbReference>
<evidence type="ECO:0000256" key="3">
    <source>
        <dbReference type="SAM" id="MobiDB-lite"/>
    </source>
</evidence>
<comment type="caution">
    <text evidence="7">The sequence shown here is derived from an EMBL/GenBank/DDBJ whole genome shotgun (WGS) entry which is preliminary data.</text>
</comment>
<dbReference type="Gene3D" id="3.40.50.300">
    <property type="entry name" value="P-loop containing nucleotide triphosphate hydrolases"/>
    <property type="match status" value="2"/>
</dbReference>
<feature type="compositionally biased region" description="Acidic residues" evidence="3">
    <location>
        <begin position="1401"/>
        <end position="1417"/>
    </location>
</feature>
<dbReference type="EMBL" id="JALJOS010000004">
    <property type="protein sequence ID" value="KAK9840468.1"/>
    <property type="molecule type" value="Genomic_DNA"/>
</dbReference>
<dbReference type="PROSITE" id="PS51192">
    <property type="entry name" value="HELICASE_ATP_BIND_1"/>
    <property type="match status" value="1"/>
</dbReference>
<feature type="compositionally biased region" description="Polar residues" evidence="3">
    <location>
        <begin position="865"/>
        <end position="877"/>
    </location>
</feature>
<evidence type="ECO:0000259" key="5">
    <source>
        <dbReference type="PROSITE" id="PS51192"/>
    </source>
</evidence>
<protein>
    <submittedName>
        <fullName evidence="7">Uncharacterized protein</fullName>
    </submittedName>
</protein>
<dbReference type="InterPro" id="IPR001650">
    <property type="entry name" value="Helicase_C-like"/>
</dbReference>
<feature type="region of interest" description="Disordered" evidence="3">
    <location>
        <begin position="314"/>
        <end position="375"/>
    </location>
</feature>
<dbReference type="PANTHER" id="PTHR47957">
    <property type="entry name" value="ATP-DEPENDENT HELICASE HRQ1"/>
    <property type="match status" value="1"/>
</dbReference>
<proteinExistence type="predicted"/>
<dbReference type="SMART" id="SM00213">
    <property type="entry name" value="UBQ"/>
    <property type="match status" value="1"/>
</dbReference>
<feature type="region of interest" description="Disordered" evidence="3">
    <location>
        <begin position="73"/>
        <end position="294"/>
    </location>
</feature>
<dbReference type="Pfam" id="PF00271">
    <property type="entry name" value="Helicase_C"/>
    <property type="match status" value="1"/>
</dbReference>
<feature type="compositionally biased region" description="Polar residues" evidence="3">
    <location>
        <begin position="1354"/>
        <end position="1365"/>
    </location>
</feature>
<dbReference type="InterPro" id="IPR027417">
    <property type="entry name" value="P-loop_NTPase"/>
</dbReference>
<dbReference type="GO" id="GO:0036297">
    <property type="term" value="P:interstrand cross-link repair"/>
    <property type="evidence" value="ECO:0007669"/>
    <property type="project" value="TreeGrafter"/>
</dbReference>
<dbReference type="CDD" id="cd17923">
    <property type="entry name" value="DEXHc_Hrq1-like"/>
    <property type="match status" value="1"/>
</dbReference>
<feature type="compositionally biased region" description="Low complexity" evidence="3">
    <location>
        <begin position="1366"/>
        <end position="1381"/>
    </location>
</feature>
<feature type="domain" description="Ubiquitin-like" evidence="4">
    <location>
        <begin position="1"/>
        <end position="75"/>
    </location>
</feature>
<dbReference type="InterPro" id="IPR014001">
    <property type="entry name" value="Helicase_ATP-bd"/>
</dbReference>
<dbReference type="Gene3D" id="3.10.20.90">
    <property type="entry name" value="Phosphatidylinositol 3-kinase Catalytic Subunit, Chain A, domain 1"/>
    <property type="match status" value="1"/>
</dbReference>
<dbReference type="SMART" id="SM00490">
    <property type="entry name" value="HELICc"/>
    <property type="match status" value="1"/>
</dbReference>
<dbReference type="InterPro" id="IPR000626">
    <property type="entry name" value="Ubiquitin-like_dom"/>
</dbReference>
<accession>A0AAW1S4J0</accession>
<keyword evidence="2" id="KW-0067">ATP-binding</keyword>
<dbReference type="InterPro" id="IPR029071">
    <property type="entry name" value="Ubiquitin-like_domsf"/>
</dbReference>
<evidence type="ECO:0000313" key="8">
    <source>
        <dbReference type="Proteomes" id="UP001438707"/>
    </source>
</evidence>
<name>A0AAW1S4J0_9CHLO</name>
<dbReference type="GO" id="GO:0043138">
    <property type="term" value="F:3'-5' DNA helicase activity"/>
    <property type="evidence" value="ECO:0007669"/>
    <property type="project" value="TreeGrafter"/>
</dbReference>
<dbReference type="Pfam" id="PF22982">
    <property type="entry name" value="WHD_HRQ1"/>
    <property type="match status" value="1"/>
</dbReference>
<feature type="region of interest" description="Disordered" evidence="3">
    <location>
        <begin position="770"/>
        <end position="825"/>
    </location>
</feature>
<reference evidence="7 8" key="1">
    <citation type="journal article" date="2024" name="Nat. Commun.">
        <title>Phylogenomics reveals the evolutionary origins of lichenization in chlorophyte algae.</title>
        <authorList>
            <person name="Puginier C."/>
            <person name="Libourel C."/>
            <person name="Otte J."/>
            <person name="Skaloud P."/>
            <person name="Haon M."/>
            <person name="Grisel S."/>
            <person name="Petersen M."/>
            <person name="Berrin J.G."/>
            <person name="Delaux P.M."/>
            <person name="Dal Grande F."/>
            <person name="Keller J."/>
        </authorList>
    </citation>
    <scope>NUCLEOTIDE SEQUENCE [LARGE SCALE GENOMIC DNA]</scope>
    <source>
        <strain evidence="7 8">SAG 2145</strain>
    </source>
</reference>
<dbReference type="PROSITE" id="PS50053">
    <property type="entry name" value="UBIQUITIN_2"/>
    <property type="match status" value="1"/>
</dbReference>
<feature type="region of interest" description="Disordered" evidence="3">
    <location>
        <begin position="580"/>
        <end position="638"/>
    </location>
</feature>
<dbReference type="CDD" id="cd17039">
    <property type="entry name" value="Ubl_ubiquitin_like"/>
    <property type="match status" value="1"/>
</dbReference>
<dbReference type="PANTHER" id="PTHR47957:SF3">
    <property type="entry name" value="ATP-DEPENDENT HELICASE HRQ1"/>
    <property type="match status" value="1"/>
</dbReference>
<evidence type="ECO:0000259" key="4">
    <source>
        <dbReference type="PROSITE" id="PS50053"/>
    </source>
</evidence>
<dbReference type="PROSITE" id="PS51194">
    <property type="entry name" value="HELICASE_CTER"/>
    <property type="match status" value="1"/>
</dbReference>
<feature type="domain" description="Helicase C-terminal" evidence="6">
    <location>
        <begin position="1452"/>
        <end position="1608"/>
    </location>
</feature>
<dbReference type="Pfam" id="PF00270">
    <property type="entry name" value="DEAD"/>
    <property type="match status" value="1"/>
</dbReference>
<feature type="region of interest" description="Disordered" evidence="3">
    <location>
        <begin position="412"/>
        <end position="472"/>
    </location>
</feature>
<feature type="compositionally biased region" description="Basic and acidic residues" evidence="3">
    <location>
        <begin position="802"/>
        <end position="816"/>
    </location>
</feature>
<organism evidence="7 8">
    <name type="scientific">Apatococcus lobatus</name>
    <dbReference type="NCBI Taxonomy" id="904363"/>
    <lineage>
        <taxon>Eukaryota</taxon>
        <taxon>Viridiplantae</taxon>
        <taxon>Chlorophyta</taxon>
        <taxon>core chlorophytes</taxon>
        <taxon>Trebouxiophyceae</taxon>
        <taxon>Chlorellales</taxon>
        <taxon>Chlorellaceae</taxon>
        <taxon>Apatococcus</taxon>
    </lineage>
</organism>
<dbReference type="SUPFAM" id="SSF54236">
    <property type="entry name" value="Ubiquitin-like"/>
    <property type="match status" value="1"/>
</dbReference>
<evidence type="ECO:0000256" key="2">
    <source>
        <dbReference type="ARBA" id="ARBA00022840"/>
    </source>
</evidence>
<feature type="region of interest" description="Disordered" evidence="3">
    <location>
        <begin position="859"/>
        <end position="889"/>
    </location>
</feature>
<dbReference type="GO" id="GO:0005634">
    <property type="term" value="C:nucleus"/>
    <property type="evidence" value="ECO:0007669"/>
    <property type="project" value="TreeGrafter"/>
</dbReference>
<feature type="region of interest" description="Disordered" evidence="3">
    <location>
        <begin position="1354"/>
        <end position="1444"/>
    </location>
</feature>
<evidence type="ECO:0000259" key="6">
    <source>
        <dbReference type="PROSITE" id="PS51194"/>
    </source>
</evidence>
<dbReference type="InterPro" id="IPR055227">
    <property type="entry name" value="HRQ1_WHD"/>
</dbReference>
<feature type="compositionally biased region" description="Polar residues" evidence="3">
    <location>
        <begin position="97"/>
        <end position="123"/>
    </location>
</feature>